<accession>A0ABS2NTM4</accession>
<feature type="active site" evidence="11">
    <location>
        <position position="350"/>
    </location>
</feature>
<evidence type="ECO:0000313" key="15">
    <source>
        <dbReference type="Proteomes" id="UP001314796"/>
    </source>
</evidence>
<dbReference type="Pfam" id="PF17862">
    <property type="entry name" value="AAA_lid_3"/>
    <property type="match status" value="1"/>
</dbReference>
<keyword evidence="15" id="KW-1185">Reference proteome</keyword>
<keyword evidence="11" id="KW-0812">Transmembrane</keyword>
<comment type="caution">
    <text evidence="14">The sequence shown here is derived from an EMBL/GenBank/DDBJ whole genome shotgun (WGS) entry which is preliminary data.</text>
</comment>
<evidence type="ECO:0000259" key="13">
    <source>
        <dbReference type="SMART" id="SM00382"/>
    </source>
</evidence>
<feature type="binding site" evidence="11">
    <location>
        <begin position="130"/>
        <end position="137"/>
    </location>
    <ligand>
        <name>ATP</name>
        <dbReference type="ChEBI" id="CHEBI:30616"/>
    </ligand>
</feature>
<evidence type="ECO:0000256" key="2">
    <source>
        <dbReference type="ARBA" id="ARBA00010044"/>
    </source>
</evidence>
<keyword evidence="10 11" id="KW-0472">Membrane</keyword>
<evidence type="ECO:0000256" key="9">
    <source>
        <dbReference type="ARBA" id="ARBA00023049"/>
    </source>
</evidence>
<dbReference type="GO" id="GO:0008233">
    <property type="term" value="F:peptidase activity"/>
    <property type="evidence" value="ECO:0007669"/>
    <property type="project" value="UniProtKB-KW"/>
</dbReference>
<dbReference type="Pfam" id="PF00004">
    <property type="entry name" value="AAA"/>
    <property type="match status" value="1"/>
</dbReference>
<evidence type="ECO:0000256" key="12">
    <source>
        <dbReference type="RuleBase" id="RU003651"/>
    </source>
</evidence>
<keyword evidence="8 11" id="KW-0067">ATP-binding</keyword>
<protein>
    <recommendedName>
        <fullName evidence="11">ATP-dependent zinc metalloprotease FtsH</fullName>
        <ecNumber evidence="11">3.4.24.-</ecNumber>
    </recommendedName>
</protein>
<name>A0ABS2NTM4_9FIRM</name>
<dbReference type="Pfam" id="PF01434">
    <property type="entry name" value="Peptidase_M41"/>
    <property type="match status" value="1"/>
</dbReference>
<dbReference type="InterPro" id="IPR003959">
    <property type="entry name" value="ATPase_AAA_core"/>
</dbReference>
<dbReference type="InterPro" id="IPR005936">
    <property type="entry name" value="FtsH"/>
</dbReference>
<dbReference type="RefSeq" id="WP_204403651.1">
    <property type="nucleotide sequence ID" value="NZ_JAFBEE010000020.1"/>
</dbReference>
<gene>
    <name evidence="11" type="primary">ftsH</name>
    <name evidence="14" type="ORF">JOC73_002498</name>
</gene>
<dbReference type="PANTHER" id="PTHR23076">
    <property type="entry name" value="METALLOPROTEASE M41 FTSH"/>
    <property type="match status" value="1"/>
</dbReference>
<evidence type="ECO:0000256" key="3">
    <source>
        <dbReference type="ARBA" id="ARBA00022670"/>
    </source>
</evidence>
<dbReference type="Proteomes" id="UP001314796">
    <property type="component" value="Unassembled WGS sequence"/>
</dbReference>
<dbReference type="NCBIfam" id="TIGR01241">
    <property type="entry name" value="FtsH_fam"/>
    <property type="match status" value="1"/>
</dbReference>
<feature type="domain" description="AAA+ ATPase" evidence="13">
    <location>
        <begin position="122"/>
        <end position="258"/>
    </location>
</feature>
<evidence type="ECO:0000256" key="6">
    <source>
        <dbReference type="ARBA" id="ARBA00022801"/>
    </source>
</evidence>
<keyword evidence="7 11" id="KW-0862">Zinc</keyword>
<dbReference type="SUPFAM" id="SSF52540">
    <property type="entry name" value="P-loop containing nucleoside triphosphate hydrolases"/>
    <property type="match status" value="1"/>
</dbReference>
<keyword evidence="14" id="KW-0132">Cell division</keyword>
<comment type="function">
    <text evidence="11">Acts as a processive, ATP-dependent zinc metallopeptidase for both cytoplasmic and membrane proteins. Plays a role in the quality control of integral membrane proteins.</text>
</comment>
<comment type="similarity">
    <text evidence="12">Belongs to the AAA ATPase family.</text>
</comment>
<keyword evidence="11" id="KW-1133">Transmembrane helix</keyword>
<dbReference type="PROSITE" id="PS00674">
    <property type="entry name" value="AAA"/>
    <property type="match status" value="1"/>
</dbReference>
<comment type="similarity">
    <text evidence="11">In the central section; belongs to the AAA ATPase family.</text>
</comment>
<dbReference type="InterPro" id="IPR037219">
    <property type="entry name" value="Peptidase_M41-like"/>
</dbReference>
<evidence type="ECO:0000256" key="7">
    <source>
        <dbReference type="ARBA" id="ARBA00022833"/>
    </source>
</evidence>
<keyword evidence="14" id="KW-0131">Cell cycle</keyword>
<dbReference type="InterPro" id="IPR027417">
    <property type="entry name" value="P-loop_NTPase"/>
</dbReference>
<dbReference type="CDD" id="cd19501">
    <property type="entry name" value="RecA-like_FtsH"/>
    <property type="match status" value="1"/>
</dbReference>
<dbReference type="SMART" id="SM00382">
    <property type="entry name" value="AAA"/>
    <property type="match status" value="1"/>
</dbReference>
<dbReference type="InterPro" id="IPR000642">
    <property type="entry name" value="Peptidase_M41"/>
</dbReference>
<keyword evidence="9 11" id="KW-0482">Metalloprotease</keyword>
<evidence type="ECO:0000256" key="8">
    <source>
        <dbReference type="ARBA" id="ARBA00022840"/>
    </source>
</evidence>
<feature type="binding site" evidence="11">
    <location>
        <position position="349"/>
    </location>
    <ligand>
        <name>Zn(2+)</name>
        <dbReference type="ChEBI" id="CHEBI:29105"/>
        <note>catalytic</note>
    </ligand>
</feature>
<feature type="binding site" evidence="11">
    <location>
        <position position="424"/>
    </location>
    <ligand>
        <name>Zn(2+)</name>
        <dbReference type="ChEBI" id="CHEBI:29105"/>
        <note>catalytic</note>
    </ligand>
</feature>
<dbReference type="InterPro" id="IPR003593">
    <property type="entry name" value="AAA+_ATPase"/>
</dbReference>
<keyword evidence="11" id="KW-1003">Cell membrane</keyword>
<dbReference type="SUPFAM" id="SSF140990">
    <property type="entry name" value="FtsH protease domain-like"/>
    <property type="match status" value="1"/>
</dbReference>
<evidence type="ECO:0000313" key="14">
    <source>
        <dbReference type="EMBL" id="MBM7615924.1"/>
    </source>
</evidence>
<dbReference type="GO" id="GO:0006508">
    <property type="term" value="P:proteolysis"/>
    <property type="evidence" value="ECO:0007669"/>
    <property type="project" value="UniProtKB-KW"/>
</dbReference>
<dbReference type="EMBL" id="JAFBEE010000020">
    <property type="protein sequence ID" value="MBM7615924.1"/>
    <property type="molecule type" value="Genomic_DNA"/>
</dbReference>
<keyword evidence="5 11" id="KW-0547">Nucleotide-binding</keyword>
<comment type="subunit">
    <text evidence="11">Homohexamer.</text>
</comment>
<dbReference type="EC" id="3.4.24.-" evidence="11"/>
<comment type="cofactor">
    <cofactor evidence="11">
        <name>Zn(2+)</name>
        <dbReference type="ChEBI" id="CHEBI:29105"/>
    </cofactor>
    <text evidence="11">Binds 1 zinc ion per subunit.</text>
</comment>
<dbReference type="InterPro" id="IPR003960">
    <property type="entry name" value="ATPase_AAA_CS"/>
</dbReference>
<keyword evidence="4 11" id="KW-0479">Metal-binding</keyword>
<evidence type="ECO:0000256" key="1">
    <source>
        <dbReference type="ARBA" id="ARBA00004370"/>
    </source>
</evidence>
<dbReference type="Gene3D" id="1.10.8.60">
    <property type="match status" value="1"/>
</dbReference>
<sequence length="522" mass="58807">MKKRIIFILLCFFIALTVISSYSLWFGGQAEGHFSSFDRLLLAGVTVSLLVYYIKLDKNPQYAHATINTEKKEKEQNGDEFFTKPKITFEDVAGLEEVKEELVEVIDFIKKSEKYRKMGAKIPKGILFHGPPGTGKTLLASAVAGETKSAFFSASGSEFVEKYVGVGAKRIRTLFEKAKKEAPSVIFIDEIDAIGAKRHLDSNNEKDQTLNQLLVELDGFNTDQTVVVIAATNRMDLLDEALLRPGRFDRHMFIGNPNVKAREEILRVHTKNKPLSPDVRIPDLAKKTHGMSGAHLSNIANEAAIIAVRQNENIITNNHFEQAIERVIAGLQVKNPTILQKEKEIVAYHEAGHALIGKILNTDMVQKVSIIPRGQALGYVLHMPQDDRYIMTKEELCYKMMVMLGGRAAEELIYSHLSTGAKDDLKKVTEVAMQMVCEYGMSNLGFLYQDPRFNQSISHQINKEMNRIIDECYTTTLDYLKNYHKSLEKIAKALLEKETLNCDELNEVLGDFKSLEDELEAV</sequence>
<dbReference type="Gene3D" id="3.40.50.300">
    <property type="entry name" value="P-loop containing nucleotide triphosphate hydrolases"/>
    <property type="match status" value="1"/>
</dbReference>
<evidence type="ECO:0000256" key="5">
    <source>
        <dbReference type="ARBA" id="ARBA00022741"/>
    </source>
</evidence>
<comment type="similarity">
    <text evidence="2 11">In the C-terminal section; belongs to the peptidase M41 family.</text>
</comment>
<dbReference type="GO" id="GO:0051301">
    <property type="term" value="P:cell division"/>
    <property type="evidence" value="ECO:0007669"/>
    <property type="project" value="UniProtKB-KW"/>
</dbReference>
<evidence type="ECO:0000256" key="11">
    <source>
        <dbReference type="HAMAP-Rule" id="MF_01458"/>
    </source>
</evidence>
<evidence type="ECO:0000256" key="10">
    <source>
        <dbReference type="ARBA" id="ARBA00023136"/>
    </source>
</evidence>
<organism evidence="14 15">
    <name type="scientific">Alkaliphilus hydrothermalis</name>
    <dbReference type="NCBI Taxonomy" id="1482730"/>
    <lineage>
        <taxon>Bacteria</taxon>
        <taxon>Bacillati</taxon>
        <taxon>Bacillota</taxon>
        <taxon>Clostridia</taxon>
        <taxon>Peptostreptococcales</taxon>
        <taxon>Natronincolaceae</taxon>
        <taxon>Alkaliphilus</taxon>
    </lineage>
</organism>
<dbReference type="HAMAP" id="MF_01458">
    <property type="entry name" value="FtsH"/>
    <property type="match status" value="1"/>
</dbReference>
<evidence type="ECO:0000256" key="4">
    <source>
        <dbReference type="ARBA" id="ARBA00022723"/>
    </source>
</evidence>
<dbReference type="PANTHER" id="PTHR23076:SF97">
    <property type="entry name" value="ATP-DEPENDENT ZINC METALLOPROTEASE YME1L1"/>
    <property type="match status" value="1"/>
</dbReference>
<keyword evidence="6 11" id="KW-0378">Hydrolase</keyword>
<dbReference type="InterPro" id="IPR041569">
    <property type="entry name" value="AAA_lid_3"/>
</dbReference>
<keyword evidence="3 11" id="KW-0645">Protease</keyword>
<comment type="subcellular location">
    <subcellularLocation>
        <location evidence="11">Cell membrane</location>
        <topology evidence="11">Multi-pass membrane protein</topology>
        <orientation evidence="11">Cytoplasmic side</orientation>
    </subcellularLocation>
    <subcellularLocation>
        <location evidence="1">Membrane</location>
    </subcellularLocation>
</comment>
<dbReference type="Gene3D" id="1.20.58.760">
    <property type="entry name" value="Peptidase M41"/>
    <property type="match status" value="1"/>
</dbReference>
<feature type="binding site" evidence="11">
    <location>
        <position position="353"/>
    </location>
    <ligand>
        <name>Zn(2+)</name>
        <dbReference type="ChEBI" id="CHEBI:29105"/>
        <note>catalytic</note>
    </ligand>
</feature>
<reference evidence="14 15" key="1">
    <citation type="submission" date="2021-01" db="EMBL/GenBank/DDBJ databases">
        <title>Genomic Encyclopedia of Type Strains, Phase IV (KMG-IV): sequencing the most valuable type-strain genomes for metagenomic binning, comparative biology and taxonomic classification.</title>
        <authorList>
            <person name="Goeker M."/>
        </authorList>
    </citation>
    <scope>NUCLEOTIDE SEQUENCE [LARGE SCALE GENOMIC DNA]</scope>
    <source>
        <strain evidence="14 15">DSM 25890</strain>
    </source>
</reference>
<proteinExistence type="inferred from homology"/>